<feature type="compositionally biased region" description="Polar residues" evidence="2">
    <location>
        <begin position="1"/>
        <end position="19"/>
    </location>
</feature>
<feature type="region of interest" description="Disordered" evidence="2">
    <location>
        <begin position="1"/>
        <end position="20"/>
    </location>
</feature>
<evidence type="ECO:0008006" key="5">
    <source>
        <dbReference type="Google" id="ProtNLM"/>
    </source>
</evidence>
<dbReference type="SUPFAM" id="SSF56349">
    <property type="entry name" value="DNA breaking-rejoining enzymes"/>
    <property type="match status" value="1"/>
</dbReference>
<accession>A0AA42LFL3</accession>
<dbReference type="AlphaFoldDB" id="A0AA42LFL3"/>
<evidence type="ECO:0000256" key="1">
    <source>
        <dbReference type="ARBA" id="ARBA00023172"/>
    </source>
</evidence>
<dbReference type="GO" id="GO:0015074">
    <property type="term" value="P:DNA integration"/>
    <property type="evidence" value="ECO:0007669"/>
    <property type="project" value="InterPro"/>
</dbReference>
<dbReference type="InterPro" id="IPR011010">
    <property type="entry name" value="DNA_brk_join_enz"/>
</dbReference>
<proteinExistence type="predicted"/>
<evidence type="ECO:0000313" key="3">
    <source>
        <dbReference type="EMBL" id="MDH0703696.1"/>
    </source>
</evidence>
<sequence length="620" mass="71125">MNNEKSQKITPSPPSSQAVLPNWIHPASTNREWYVPKTGTSVSASVDPNTRHYVKISFDYKLFDESSTADLVWNLFIRDLKSSAIALIESSKSKRPNALVSFVRTAFEIADHVYEARARSSNAPKIVTLADITLDDVKTFLEAHDLTFMGINIAKLNSELGSASRGLTTIAPLISNMGIPPITKKIIIQKLKNNKLDICREFACTYAEKEEDDKDSLSICTLQNKCTNLAYLHSTKEQQSHPFEVGAHEISDILNNMPGRFIEKNQTPLMPTNVAFHYISNAIIFHRDYAPHIREYIKKLDDHYNKEIIGRYAASTIKSNVHTFKKQTLEAVPIPKALQHLNIKTYGKCGRTRGGINCNSILREHISTDELIGFYAITTRILIHTFSACRVLSASLLDANCLTISKLDGLWDLKLKIPKASNSYELEIIKRPIPKVIWDFIYEYIEFMEDRHPGMTSIWPSGAQKGKDRNETTFRKILDQYSDWIQTPTTDETRWYARPHQFRRFFAAFFFYLSGSTEIEPLRWMMGHIEPNVTLYYADISNQPEWERDTLEFLIDFLEGHVGKDVLVDEELLDVFSKCEREIKLGDHTLLSEHLQELANHHDIKLKIMNNQKIFIYASR</sequence>
<dbReference type="RefSeq" id="WP_146746874.1">
    <property type="nucleotide sequence ID" value="NZ_JACFYY010000015.1"/>
</dbReference>
<evidence type="ECO:0000313" key="4">
    <source>
        <dbReference type="Proteomes" id="UP001161137"/>
    </source>
</evidence>
<reference evidence="3" key="1">
    <citation type="submission" date="2022-09" db="EMBL/GenBank/DDBJ databases">
        <title>Intensive care unit water sources are persistently colonized with multi-drug resistant bacteria and are the site of extensive horizontal gene transfer of antibiotic resistance genes.</title>
        <authorList>
            <person name="Diorio-Toth L."/>
        </authorList>
    </citation>
    <scope>NUCLEOTIDE SEQUENCE</scope>
    <source>
        <strain evidence="3">GD03863</strain>
    </source>
</reference>
<dbReference type="Proteomes" id="UP001161137">
    <property type="component" value="Unassembled WGS sequence"/>
</dbReference>
<protein>
    <recommendedName>
        <fullName evidence="5">Phage integrase family protein</fullName>
    </recommendedName>
</protein>
<organism evidence="3 4">
    <name type="scientific">Ectopseudomonas toyotomiensis</name>
    <dbReference type="NCBI Taxonomy" id="554344"/>
    <lineage>
        <taxon>Bacteria</taxon>
        <taxon>Pseudomonadati</taxon>
        <taxon>Pseudomonadota</taxon>
        <taxon>Gammaproteobacteria</taxon>
        <taxon>Pseudomonadales</taxon>
        <taxon>Pseudomonadaceae</taxon>
        <taxon>Ectopseudomonas</taxon>
    </lineage>
</organism>
<dbReference type="Gene3D" id="1.10.443.10">
    <property type="entry name" value="Intergrase catalytic core"/>
    <property type="match status" value="1"/>
</dbReference>
<dbReference type="GO" id="GO:0006310">
    <property type="term" value="P:DNA recombination"/>
    <property type="evidence" value="ECO:0007669"/>
    <property type="project" value="UniProtKB-KW"/>
</dbReference>
<dbReference type="EMBL" id="JAOCDH010000026">
    <property type="protein sequence ID" value="MDH0703696.1"/>
    <property type="molecule type" value="Genomic_DNA"/>
</dbReference>
<gene>
    <name evidence="3" type="ORF">N5D41_19610</name>
</gene>
<name>A0AA42LFL3_9GAMM</name>
<dbReference type="InterPro" id="IPR013762">
    <property type="entry name" value="Integrase-like_cat_sf"/>
</dbReference>
<comment type="caution">
    <text evidence="3">The sequence shown here is derived from an EMBL/GenBank/DDBJ whole genome shotgun (WGS) entry which is preliminary data.</text>
</comment>
<keyword evidence="1" id="KW-0233">DNA recombination</keyword>
<evidence type="ECO:0000256" key="2">
    <source>
        <dbReference type="SAM" id="MobiDB-lite"/>
    </source>
</evidence>
<dbReference type="GO" id="GO:0003677">
    <property type="term" value="F:DNA binding"/>
    <property type="evidence" value="ECO:0007669"/>
    <property type="project" value="InterPro"/>
</dbReference>